<dbReference type="Pfam" id="PF05532">
    <property type="entry name" value="CsbD"/>
    <property type="match status" value="1"/>
</dbReference>
<reference evidence="4 5" key="1">
    <citation type="journal article" date="2014" name="Genome Announc.">
        <title>Draft Genome Sequences of Marine Flavobacterium Nonlabens Strains NR17, NR24, NR27, NR32, NR33, and Ara13.</title>
        <authorList>
            <person name="Nakanishi M."/>
            <person name="Meirelles P."/>
            <person name="Suzuki R."/>
            <person name="Takatani N."/>
            <person name="Mino S."/>
            <person name="Suda W."/>
            <person name="Oshima K."/>
            <person name="Hattori M."/>
            <person name="Ohkuma M."/>
            <person name="Hosokawa M."/>
            <person name="Miyashita K."/>
            <person name="Thompson F.L."/>
            <person name="Niwa A."/>
            <person name="Sawabe T."/>
            <person name="Sawabe T."/>
        </authorList>
    </citation>
    <scope>NUCLEOTIDE SEQUENCE [LARGE SCALE GENOMIC DNA]</scope>
    <source>
        <strain evidence="5">JCM19275</strain>
    </source>
</reference>
<name>A0A090WHQ2_NONUL</name>
<organism evidence="4 5">
    <name type="scientific">Nonlabens ulvanivorans</name>
    <name type="common">Persicivirga ulvanivorans</name>
    <dbReference type="NCBI Taxonomy" id="906888"/>
    <lineage>
        <taxon>Bacteria</taxon>
        <taxon>Pseudomonadati</taxon>
        <taxon>Bacteroidota</taxon>
        <taxon>Flavobacteriia</taxon>
        <taxon>Flavobacteriales</taxon>
        <taxon>Flavobacteriaceae</taxon>
        <taxon>Nonlabens</taxon>
    </lineage>
</organism>
<dbReference type="PANTHER" id="PTHR34977">
    <property type="entry name" value="UPF0337 PROTEIN YJBJ"/>
    <property type="match status" value="1"/>
</dbReference>
<dbReference type="Proteomes" id="UP000029647">
    <property type="component" value="Unassembled WGS sequence"/>
</dbReference>
<evidence type="ECO:0000259" key="3">
    <source>
        <dbReference type="Pfam" id="PF05532"/>
    </source>
</evidence>
<dbReference type="InterPro" id="IPR036629">
    <property type="entry name" value="YjbJ_sf"/>
</dbReference>
<feature type="region of interest" description="Disordered" evidence="2">
    <location>
        <begin position="1"/>
        <end position="44"/>
    </location>
</feature>
<evidence type="ECO:0000313" key="5">
    <source>
        <dbReference type="Proteomes" id="UP000029647"/>
    </source>
</evidence>
<comment type="caution">
    <text evidence="4">The sequence shown here is derived from an EMBL/GenBank/DDBJ whole genome shotgun (WGS) entry which is preliminary data.</text>
</comment>
<sequence length="61" mass="6860">MSDKELEGKWDQAKGKAKEEFGKLTDDKSTEAEGKTEQVKGEIKEGLGEAKRKIKNTFDDK</sequence>
<dbReference type="EMBL" id="BBNT01000006">
    <property type="protein sequence ID" value="GAL75778.1"/>
    <property type="molecule type" value="Genomic_DNA"/>
</dbReference>
<comment type="similarity">
    <text evidence="1">Belongs to the UPF0337 (CsbD) family.</text>
</comment>
<evidence type="ECO:0000256" key="2">
    <source>
        <dbReference type="SAM" id="MobiDB-lite"/>
    </source>
</evidence>
<protein>
    <submittedName>
        <fullName evidence="4">Protein YjbJ</fullName>
    </submittedName>
</protein>
<accession>A0A090WHQ2</accession>
<dbReference type="Gene3D" id="1.10.1470.10">
    <property type="entry name" value="YjbJ"/>
    <property type="match status" value="1"/>
</dbReference>
<dbReference type="InterPro" id="IPR008462">
    <property type="entry name" value="CsbD"/>
</dbReference>
<dbReference type="PANTHER" id="PTHR34977:SF1">
    <property type="entry name" value="UPF0337 PROTEIN YJBJ"/>
    <property type="match status" value="1"/>
</dbReference>
<evidence type="ECO:0000256" key="1">
    <source>
        <dbReference type="ARBA" id="ARBA00009129"/>
    </source>
</evidence>
<dbReference type="SUPFAM" id="SSF69047">
    <property type="entry name" value="Hypothetical protein YjbJ"/>
    <property type="match status" value="1"/>
</dbReference>
<gene>
    <name evidence="4" type="ORF">JCM19275_1661</name>
</gene>
<dbReference type="InterPro" id="IPR050423">
    <property type="entry name" value="UPF0337_stress_rsp"/>
</dbReference>
<dbReference type="AlphaFoldDB" id="A0A090WHQ2"/>
<feature type="domain" description="CsbD-like" evidence="3">
    <location>
        <begin position="5"/>
        <end position="55"/>
    </location>
</feature>
<evidence type="ECO:0000313" key="4">
    <source>
        <dbReference type="EMBL" id="GAL75778.1"/>
    </source>
</evidence>
<proteinExistence type="inferred from homology"/>